<dbReference type="PATRIC" id="fig|1705578.3.peg.3747"/>
<gene>
    <name evidence="2" type="ORF">CLCOS_20540</name>
    <name evidence="1" type="ORF">WX73_03490</name>
</gene>
<evidence type="ECO:0000313" key="1">
    <source>
        <dbReference type="EMBL" id="OAA84458.1"/>
    </source>
</evidence>
<keyword evidence="4" id="KW-1185">Reference proteome</keyword>
<reference evidence="2 4" key="2">
    <citation type="journal article" date="2016" name="Front. Microbiol.">
        <title>Industrial Acetogenic Biocatalysts: A Comparative Metabolic and Genomic Analysis.</title>
        <authorList>
            <person name="Bengelsdorf F."/>
            <person name="Poehlein A."/>
            <person name="Sonja S."/>
            <person name="Erz C."/>
            <person name="Hummel T."/>
            <person name="Hoffmeister S."/>
            <person name="Daniel R."/>
            <person name="Durre P."/>
        </authorList>
    </citation>
    <scope>NUCLEOTIDE SEQUENCE [LARGE SCALE GENOMIC DNA]</scope>
    <source>
        <strain evidence="2 4">PTA-10522</strain>
    </source>
</reference>
<reference evidence="1 3" key="1">
    <citation type="journal article" date="2015" name="Biotechnol. Bioeng.">
        <title>Genome sequence and phenotypic characterization of Caulobacter segnis.</title>
        <authorList>
            <person name="Patel S."/>
            <person name="Fletcher B."/>
            <person name="Scott D.C."/>
            <person name="Ely B."/>
        </authorList>
    </citation>
    <scope>NUCLEOTIDE SEQUENCE [LARGE SCALE GENOMIC DNA]</scope>
    <source>
        <strain evidence="1 3">PS02</strain>
    </source>
</reference>
<dbReference type="EMBL" id="LITQ01000056">
    <property type="protein sequence ID" value="OAA84458.1"/>
    <property type="molecule type" value="Genomic_DNA"/>
</dbReference>
<organism evidence="1 3">
    <name type="scientific">Clostridium coskatii</name>
    <dbReference type="NCBI Taxonomy" id="1705578"/>
    <lineage>
        <taxon>Bacteria</taxon>
        <taxon>Bacillati</taxon>
        <taxon>Bacillota</taxon>
        <taxon>Clostridia</taxon>
        <taxon>Eubacteriales</taxon>
        <taxon>Clostridiaceae</taxon>
        <taxon>Clostridium</taxon>
    </lineage>
</organism>
<sequence length="133" mass="15205">MSNVIALQQNQVVSLLDSMEIGEIRNTLSKIAQFQSIIHQTLKKDHDYGEIGGATKPTLLKPVAEKILMLMGLTSEYDFMEKIEDYEKGIFAYTIKCILKKNGQKITEGVGSCNSKEDKYRWRWAKEDDLKKT</sequence>
<protein>
    <submittedName>
        <fullName evidence="1">Uncharacterized protein</fullName>
    </submittedName>
</protein>
<proteinExistence type="predicted"/>
<dbReference type="EMBL" id="LROR01000048">
    <property type="protein sequence ID" value="OBR94088.1"/>
    <property type="molecule type" value="Genomic_DNA"/>
</dbReference>
<dbReference type="RefSeq" id="WP_242867060.1">
    <property type="nucleotide sequence ID" value="NZ_LITQ01000056.1"/>
</dbReference>
<dbReference type="AlphaFoldDB" id="A0A162L514"/>
<accession>A0A162L514</accession>
<dbReference type="Proteomes" id="UP000077384">
    <property type="component" value="Unassembled WGS sequence"/>
</dbReference>
<evidence type="ECO:0000313" key="2">
    <source>
        <dbReference type="EMBL" id="OBR94088.1"/>
    </source>
</evidence>
<evidence type="ECO:0000313" key="3">
    <source>
        <dbReference type="Proteomes" id="UP000077384"/>
    </source>
</evidence>
<dbReference type="Proteomes" id="UP000093694">
    <property type="component" value="Unassembled WGS sequence"/>
</dbReference>
<evidence type="ECO:0000313" key="4">
    <source>
        <dbReference type="Proteomes" id="UP000093694"/>
    </source>
</evidence>
<comment type="caution">
    <text evidence="1">The sequence shown here is derived from an EMBL/GenBank/DDBJ whole genome shotgun (WGS) entry which is preliminary data.</text>
</comment>
<name>A0A162L514_9CLOT</name>